<evidence type="ECO:0000256" key="1">
    <source>
        <dbReference type="SAM" id="Phobius"/>
    </source>
</evidence>
<evidence type="ECO:0000313" key="3">
    <source>
        <dbReference type="Proteomes" id="UP000500890"/>
    </source>
</evidence>
<dbReference type="RefSeq" id="WP_166006393.1">
    <property type="nucleotide sequence ID" value="NZ_CP049886.1"/>
</dbReference>
<dbReference type="AlphaFoldDB" id="A0A6G8AKT3"/>
<sequence>MKRALQIIFAIIVLGLIVFIPVYTLVNAFKAGMWQGIGVFLFFLFIAGFVNWKYQEKMKLKK</sequence>
<feature type="transmembrane region" description="Helical" evidence="1">
    <location>
        <begin position="7"/>
        <end position="26"/>
    </location>
</feature>
<name>A0A6G8AKT3_9ENTE</name>
<feature type="transmembrane region" description="Helical" evidence="1">
    <location>
        <begin position="32"/>
        <end position="52"/>
    </location>
</feature>
<keyword evidence="1" id="KW-1133">Transmembrane helix</keyword>
<proteinExistence type="predicted"/>
<dbReference type="EMBL" id="CP049886">
    <property type="protein sequence ID" value="QIL45668.1"/>
    <property type="molecule type" value="Genomic_DNA"/>
</dbReference>
<keyword evidence="3" id="KW-1185">Reference proteome</keyword>
<accession>A0A6G8AKT3</accession>
<keyword evidence="1" id="KW-0472">Membrane</keyword>
<organism evidence="2 3">
    <name type="scientific">Vagococcus coleopterorum</name>
    <dbReference type="NCBI Taxonomy" id="2714946"/>
    <lineage>
        <taxon>Bacteria</taxon>
        <taxon>Bacillati</taxon>
        <taxon>Bacillota</taxon>
        <taxon>Bacilli</taxon>
        <taxon>Lactobacillales</taxon>
        <taxon>Enterococcaceae</taxon>
        <taxon>Vagococcus</taxon>
    </lineage>
</organism>
<gene>
    <name evidence="2" type="ORF">G7081_00480</name>
</gene>
<protein>
    <submittedName>
        <fullName evidence="2">Uncharacterized protein</fullName>
    </submittedName>
</protein>
<dbReference type="Proteomes" id="UP000500890">
    <property type="component" value="Chromosome"/>
</dbReference>
<keyword evidence="1" id="KW-0812">Transmembrane</keyword>
<evidence type="ECO:0000313" key="2">
    <source>
        <dbReference type="EMBL" id="QIL45668.1"/>
    </source>
</evidence>
<reference evidence="2 3" key="1">
    <citation type="submission" date="2020-03" db="EMBL/GenBank/DDBJ databases">
        <title>Vagococcus sp. nov., isolated from beetles.</title>
        <authorList>
            <person name="Hyun D.-W."/>
            <person name="Bae J.-W."/>
        </authorList>
    </citation>
    <scope>NUCLEOTIDE SEQUENCE [LARGE SCALE GENOMIC DNA]</scope>
    <source>
        <strain evidence="2 3">HDW17A</strain>
    </source>
</reference>
<dbReference type="KEGG" id="vah:G7081_00480"/>